<protein>
    <recommendedName>
        <fullName evidence="4">Alpha-galactosidase</fullName>
    </recommendedName>
</protein>
<evidence type="ECO:0000313" key="2">
    <source>
        <dbReference type="EMBL" id="SDF86342.1"/>
    </source>
</evidence>
<keyword evidence="3" id="KW-1185">Reference proteome</keyword>
<evidence type="ECO:0008006" key="4">
    <source>
        <dbReference type="Google" id="ProtNLM"/>
    </source>
</evidence>
<dbReference type="RefSeq" id="WP_218134332.1">
    <property type="nucleotide sequence ID" value="NZ_FNCG01000001.1"/>
</dbReference>
<keyword evidence="1" id="KW-0732">Signal</keyword>
<sequence>MSKFKYLWLFTLASVLYCFPFASLAQQVDRSGDALMVRSEGSAVTINQKTGRLDFKFGNGVTIDNAIAYVRELSSGYLATTDCQLHQVSTDTFSNAAGKGIRLTIRHSGNAARITLLQQLLIYTDHPYIFANLTAIKGDGTDEEMETREICALAVLPKEKALLVQPGAEPRLLDVPFDNDNWTHILERRWEPGKPAFNGITYEFSSVYDNNSFSGIVFGSLSHDFWKTGIAYHSGKTTGQVDSLSVTDGVATPDNSALRPEYGGNDGTHDHAVHGTAKGPSVHSSVIFLAAGDVRKIFIDYGNANALLNGRLDWKGAAPFYWNSFGVEGVLGYEGKMMPRDIPKISDFIATLDQFNKYSRPVMSIDSYDQGIYTTSLLASFGKYIDKKKQDLGFYFIPFAMWTWRNNTANTKIQGSDYNLSDALLSDDHGNPIWYKEGDWGCLAMDPTHPAVRQYVIYQLKKAKEIGAKFLKIDFLTAGALESTRRYNSSVRSGLQAYNYGMNMLKSLADSILGKDVFITEAISPMFPSQYAHGRFVSTDVYSHFRDDQPGFPHYGSTEASLASGSHLWWVQGTLWPYTNLDVAIMKNFQKNPDLTEKDIQVRLYAMMSMGSILGDGSDYRNKLAADRAAVYLNNKYLCAFFSAPKAFTPVKVADGESLDQQMAFFLPGKEVLISQFNFSNSAGYDQIWKKKELGLTNTGYLIKDFLTDHTVGKIESGQETFSTSVPAADARMLKLVPSN</sequence>
<dbReference type="InterPro" id="IPR017853">
    <property type="entry name" value="GH"/>
</dbReference>
<name>A0A1G7PIY7_9SPHI</name>
<feature type="signal peptide" evidence="1">
    <location>
        <begin position="1"/>
        <end position="25"/>
    </location>
</feature>
<dbReference type="AlphaFoldDB" id="A0A1G7PIY7"/>
<accession>A0A1G7PIY7</accession>
<feature type="chain" id="PRO_5011620611" description="Alpha-galactosidase" evidence="1">
    <location>
        <begin position="26"/>
        <end position="740"/>
    </location>
</feature>
<proteinExistence type="predicted"/>
<dbReference type="STRING" id="551996.SAMN05192573_101578"/>
<dbReference type="EMBL" id="FNCG01000001">
    <property type="protein sequence ID" value="SDF86342.1"/>
    <property type="molecule type" value="Genomic_DNA"/>
</dbReference>
<gene>
    <name evidence="2" type="ORF">SAMN05192573_101578</name>
</gene>
<evidence type="ECO:0000256" key="1">
    <source>
        <dbReference type="SAM" id="SignalP"/>
    </source>
</evidence>
<reference evidence="3" key="1">
    <citation type="submission" date="2016-10" db="EMBL/GenBank/DDBJ databases">
        <authorList>
            <person name="Varghese N."/>
            <person name="Submissions S."/>
        </authorList>
    </citation>
    <scope>NUCLEOTIDE SEQUENCE [LARGE SCALE GENOMIC DNA]</scope>
    <source>
        <strain evidence="3">Gh-67</strain>
    </source>
</reference>
<dbReference type="Gene3D" id="3.20.20.70">
    <property type="entry name" value="Aldolase class I"/>
    <property type="match status" value="1"/>
</dbReference>
<dbReference type="InterPro" id="IPR013785">
    <property type="entry name" value="Aldolase_TIM"/>
</dbReference>
<dbReference type="Proteomes" id="UP000199705">
    <property type="component" value="Unassembled WGS sequence"/>
</dbReference>
<dbReference type="SUPFAM" id="SSF51445">
    <property type="entry name" value="(Trans)glycosidases"/>
    <property type="match status" value="1"/>
</dbReference>
<evidence type="ECO:0000313" key="3">
    <source>
        <dbReference type="Proteomes" id="UP000199705"/>
    </source>
</evidence>
<organism evidence="2 3">
    <name type="scientific">Mucilaginibacter gossypii</name>
    <dbReference type="NCBI Taxonomy" id="551996"/>
    <lineage>
        <taxon>Bacteria</taxon>
        <taxon>Pseudomonadati</taxon>
        <taxon>Bacteroidota</taxon>
        <taxon>Sphingobacteriia</taxon>
        <taxon>Sphingobacteriales</taxon>
        <taxon>Sphingobacteriaceae</taxon>
        <taxon>Mucilaginibacter</taxon>
    </lineage>
</organism>